<reference evidence="1" key="1">
    <citation type="journal article" date="2019" name="Sci. Rep.">
        <title>Draft genome of Tanacetum cinerariifolium, the natural source of mosquito coil.</title>
        <authorList>
            <person name="Yamashiro T."/>
            <person name="Shiraishi A."/>
            <person name="Satake H."/>
            <person name="Nakayama K."/>
        </authorList>
    </citation>
    <scope>NUCLEOTIDE SEQUENCE</scope>
</reference>
<protein>
    <submittedName>
        <fullName evidence="1">THO complex subunit 2</fullName>
    </submittedName>
</protein>
<organism evidence="1">
    <name type="scientific">Tanacetum cinerariifolium</name>
    <name type="common">Dalmatian daisy</name>
    <name type="synonym">Chrysanthemum cinerariifolium</name>
    <dbReference type="NCBI Taxonomy" id="118510"/>
    <lineage>
        <taxon>Eukaryota</taxon>
        <taxon>Viridiplantae</taxon>
        <taxon>Streptophyta</taxon>
        <taxon>Embryophyta</taxon>
        <taxon>Tracheophyta</taxon>
        <taxon>Spermatophyta</taxon>
        <taxon>Magnoliopsida</taxon>
        <taxon>eudicotyledons</taxon>
        <taxon>Gunneridae</taxon>
        <taxon>Pentapetalae</taxon>
        <taxon>asterids</taxon>
        <taxon>campanulids</taxon>
        <taxon>Asterales</taxon>
        <taxon>Asteraceae</taxon>
        <taxon>Asteroideae</taxon>
        <taxon>Anthemideae</taxon>
        <taxon>Anthemidinae</taxon>
        <taxon>Tanacetum</taxon>
    </lineage>
</organism>
<proteinExistence type="predicted"/>
<evidence type="ECO:0000313" key="1">
    <source>
        <dbReference type="EMBL" id="GEU67317.1"/>
    </source>
</evidence>
<dbReference type="EMBL" id="BKCJ010005541">
    <property type="protein sequence ID" value="GEU67317.1"/>
    <property type="molecule type" value="Genomic_DNA"/>
</dbReference>
<comment type="caution">
    <text evidence="1">The sequence shown here is derived from an EMBL/GenBank/DDBJ whole genome shotgun (WGS) entry which is preliminary data.</text>
</comment>
<name>A0A6L2M2B6_TANCI</name>
<gene>
    <name evidence="1" type="ORF">Tci_039295</name>
</gene>
<accession>A0A6L2M2B6</accession>
<sequence length="120" mass="13578">MGEHSVVSLRLFHERFEEEFLWDSEMIKIKAADLKSKEAASGKGVISQSKIRRKANWQRAASSVLVTIGSHLPDPVHALAGNKEKKAKPEPTFKIFTNLEILTNPARSSRLHFFTQNIHN</sequence>
<dbReference type="AlphaFoldDB" id="A0A6L2M2B6"/>